<dbReference type="InterPro" id="IPR012674">
    <property type="entry name" value="Calycin"/>
</dbReference>
<evidence type="ECO:0008006" key="3">
    <source>
        <dbReference type="Google" id="ProtNLM"/>
    </source>
</evidence>
<name>A0A0R1UN49_9LACO</name>
<dbReference type="STRING" id="417373.GCA_001570685_01016"/>
<dbReference type="InterPro" id="IPR015231">
    <property type="entry name" value="DUF1934"/>
</dbReference>
<dbReference type="EMBL" id="AZGC01000033">
    <property type="protein sequence ID" value="KRL94615.1"/>
    <property type="molecule type" value="Genomic_DNA"/>
</dbReference>
<sequence>MVETRAVRVKLATKLHVGDEHDQYSFEEPGQLAQLQNGRWYLRYTEHQNGVASPVQFRFDDEQIVLTRGKNPQTTLIFDAHQPATVQYPTAYGKLNLEVKTTTYAPLIDWTHAIGKVNLAYELHHQGHRLGKYQLTLQFQA</sequence>
<dbReference type="Gene3D" id="2.40.128.20">
    <property type="match status" value="1"/>
</dbReference>
<dbReference type="Pfam" id="PF09148">
    <property type="entry name" value="DUF1934"/>
    <property type="match status" value="1"/>
</dbReference>
<evidence type="ECO:0000313" key="2">
    <source>
        <dbReference type="Proteomes" id="UP000051084"/>
    </source>
</evidence>
<accession>A0A0R1UN49</accession>
<gene>
    <name evidence="1" type="ORF">FC21_GL001349</name>
</gene>
<comment type="caution">
    <text evidence="1">The sequence shown here is derived from an EMBL/GenBank/DDBJ whole genome shotgun (WGS) entry which is preliminary data.</text>
</comment>
<dbReference type="PATRIC" id="fig|1423742.4.peg.1398"/>
<dbReference type="Proteomes" id="UP000051084">
    <property type="component" value="Unassembled WGS sequence"/>
</dbReference>
<reference evidence="1 2" key="1">
    <citation type="journal article" date="2015" name="Genome Announc.">
        <title>Expanding the biotechnology potential of lactobacilli through comparative genomics of 213 strains and associated genera.</title>
        <authorList>
            <person name="Sun Z."/>
            <person name="Harris H.M."/>
            <person name="McCann A."/>
            <person name="Guo C."/>
            <person name="Argimon S."/>
            <person name="Zhang W."/>
            <person name="Yang X."/>
            <person name="Jeffery I.B."/>
            <person name="Cooney J.C."/>
            <person name="Kagawa T.F."/>
            <person name="Liu W."/>
            <person name="Song Y."/>
            <person name="Salvetti E."/>
            <person name="Wrobel A."/>
            <person name="Rasinkangas P."/>
            <person name="Parkhill J."/>
            <person name="Rea M.C."/>
            <person name="O'Sullivan O."/>
            <person name="Ritari J."/>
            <person name="Douillard F.P."/>
            <person name="Paul Ross R."/>
            <person name="Yang R."/>
            <person name="Briner A.E."/>
            <person name="Felis G.E."/>
            <person name="de Vos W.M."/>
            <person name="Barrangou R."/>
            <person name="Klaenhammer T.R."/>
            <person name="Caufield P.W."/>
            <person name="Cui Y."/>
            <person name="Zhang H."/>
            <person name="O'Toole P.W."/>
        </authorList>
    </citation>
    <scope>NUCLEOTIDE SEQUENCE [LARGE SCALE GENOMIC DNA]</scope>
    <source>
        <strain evidence="1 2">DSM 18793</strain>
    </source>
</reference>
<evidence type="ECO:0000313" key="1">
    <source>
        <dbReference type="EMBL" id="KRL94615.1"/>
    </source>
</evidence>
<dbReference type="OrthoDB" id="2151645at2"/>
<dbReference type="RefSeq" id="WP_056995629.1">
    <property type="nucleotide sequence ID" value="NZ_AZGC01000033.1"/>
</dbReference>
<dbReference type="AlphaFoldDB" id="A0A0R1UN49"/>
<dbReference type="SUPFAM" id="SSF50814">
    <property type="entry name" value="Lipocalins"/>
    <property type="match status" value="1"/>
</dbReference>
<proteinExistence type="predicted"/>
<keyword evidence="2" id="KW-1185">Reference proteome</keyword>
<protein>
    <recommendedName>
        <fullName evidence="3">DUF1934 domain-containing protein</fullName>
    </recommendedName>
</protein>
<organism evidence="1 2">
    <name type="scientific">Limosilactobacillus equigenerosi DSM 18793 = JCM 14505</name>
    <dbReference type="NCBI Taxonomy" id="1423742"/>
    <lineage>
        <taxon>Bacteria</taxon>
        <taxon>Bacillati</taxon>
        <taxon>Bacillota</taxon>
        <taxon>Bacilli</taxon>
        <taxon>Lactobacillales</taxon>
        <taxon>Lactobacillaceae</taxon>
        <taxon>Limosilactobacillus</taxon>
    </lineage>
</organism>